<dbReference type="Proteomes" id="UP001482620">
    <property type="component" value="Unassembled WGS sequence"/>
</dbReference>
<protein>
    <submittedName>
        <fullName evidence="1">Uncharacterized protein</fullName>
    </submittedName>
</protein>
<organism evidence="1 2">
    <name type="scientific">Ilyodon furcidens</name>
    <name type="common">goldbreast splitfin</name>
    <dbReference type="NCBI Taxonomy" id="33524"/>
    <lineage>
        <taxon>Eukaryota</taxon>
        <taxon>Metazoa</taxon>
        <taxon>Chordata</taxon>
        <taxon>Craniata</taxon>
        <taxon>Vertebrata</taxon>
        <taxon>Euteleostomi</taxon>
        <taxon>Actinopterygii</taxon>
        <taxon>Neopterygii</taxon>
        <taxon>Teleostei</taxon>
        <taxon>Neoteleostei</taxon>
        <taxon>Acanthomorphata</taxon>
        <taxon>Ovalentaria</taxon>
        <taxon>Atherinomorphae</taxon>
        <taxon>Cyprinodontiformes</taxon>
        <taxon>Goodeidae</taxon>
        <taxon>Ilyodon</taxon>
    </lineage>
</organism>
<name>A0ABV0USN9_9TELE</name>
<evidence type="ECO:0000313" key="1">
    <source>
        <dbReference type="EMBL" id="MEQ2248224.1"/>
    </source>
</evidence>
<comment type="caution">
    <text evidence="1">The sequence shown here is derived from an EMBL/GenBank/DDBJ whole genome shotgun (WGS) entry which is preliminary data.</text>
</comment>
<dbReference type="EMBL" id="JAHRIQ010082692">
    <property type="protein sequence ID" value="MEQ2248224.1"/>
    <property type="molecule type" value="Genomic_DNA"/>
</dbReference>
<gene>
    <name evidence="1" type="ORF">ILYODFUR_017132</name>
</gene>
<keyword evidence="2" id="KW-1185">Reference proteome</keyword>
<proteinExistence type="predicted"/>
<sequence>MSRSTEITTTIGAPTSSYIQKPACQYGSHSYLSDSHAHLDTPTTQVSKPCLVKGLSLRMILNFSRSDCTHHCTPNTRFTGRSSLSISRFFTSMDLSCCGIAVRTLRRLLIHLRS</sequence>
<reference evidence="1 2" key="1">
    <citation type="submission" date="2021-06" db="EMBL/GenBank/DDBJ databases">
        <authorList>
            <person name="Palmer J.M."/>
        </authorList>
    </citation>
    <scope>NUCLEOTIDE SEQUENCE [LARGE SCALE GENOMIC DNA]</scope>
    <source>
        <strain evidence="2">if_2019</strain>
        <tissue evidence="1">Muscle</tissue>
    </source>
</reference>
<accession>A0ABV0USN9</accession>
<evidence type="ECO:0000313" key="2">
    <source>
        <dbReference type="Proteomes" id="UP001482620"/>
    </source>
</evidence>